<dbReference type="InterPro" id="IPR050390">
    <property type="entry name" value="C5-Methyltransferase"/>
</dbReference>
<evidence type="ECO:0000256" key="1">
    <source>
        <dbReference type="ARBA" id="ARBA00011975"/>
    </source>
</evidence>
<dbReference type="Gene3D" id="3.90.120.10">
    <property type="entry name" value="DNA Methylase, subunit A, domain 2"/>
    <property type="match status" value="1"/>
</dbReference>
<dbReference type="Gene3D" id="3.40.50.150">
    <property type="entry name" value="Vaccinia Virus protein VP39"/>
    <property type="match status" value="1"/>
</dbReference>
<proteinExistence type="inferred from homology"/>
<dbReference type="GO" id="GO:0003886">
    <property type="term" value="F:DNA (cytosine-5-)-methyltransferase activity"/>
    <property type="evidence" value="ECO:0007669"/>
    <property type="project" value="UniProtKB-EC"/>
</dbReference>
<dbReference type="InterPro" id="IPR029063">
    <property type="entry name" value="SAM-dependent_MTases_sf"/>
</dbReference>
<dbReference type="PROSITE" id="PS51679">
    <property type="entry name" value="SAM_MT_C5"/>
    <property type="match status" value="1"/>
</dbReference>
<keyword evidence="3 5" id="KW-0808">Transferase</keyword>
<evidence type="ECO:0000256" key="2">
    <source>
        <dbReference type="ARBA" id="ARBA00022603"/>
    </source>
</evidence>
<keyword evidence="2 5" id="KW-0489">Methyltransferase</keyword>
<protein>
    <recommendedName>
        <fullName evidence="1">DNA (cytosine-5-)-methyltransferase</fullName>
        <ecNumber evidence="1">2.1.1.37</ecNumber>
    </recommendedName>
</protein>
<feature type="active site" evidence="5">
    <location>
        <position position="86"/>
    </location>
</feature>
<reference evidence="6" key="1">
    <citation type="submission" date="2024-03" db="EMBL/GenBank/DDBJ databases">
        <title>Diverse circular DNA viruses in blood, oral, and fecal samples of captive lemurs.</title>
        <authorList>
            <person name="Paietta E.N."/>
            <person name="Kraberger S."/>
            <person name="Lund M.C."/>
            <person name="Custer J.M."/>
            <person name="Vargas K.M."/>
            <person name="Ehmke E.E."/>
            <person name="Yoder A.D."/>
            <person name="Varsani A."/>
        </authorList>
    </citation>
    <scope>NUCLEOTIDE SEQUENCE</scope>
    <source>
        <strain evidence="6">Duke_28FF_219</strain>
    </source>
</reference>
<dbReference type="InterPro" id="IPR001525">
    <property type="entry name" value="C5_MeTfrase"/>
</dbReference>
<organism evidence="6">
    <name type="scientific">Dulem virus 34</name>
    <dbReference type="NCBI Taxonomy" id="3145752"/>
    <lineage>
        <taxon>Viruses</taxon>
        <taxon>Duplodnaviria</taxon>
        <taxon>Heunggongvirae</taxon>
        <taxon>Uroviricota</taxon>
        <taxon>Caudoviricetes</taxon>
    </lineage>
</organism>
<dbReference type="PRINTS" id="PR00105">
    <property type="entry name" value="C5METTRFRASE"/>
</dbReference>
<comment type="similarity">
    <text evidence="5">Belongs to the class I-like SAM-binding methyltransferase superfamily. C5-methyltransferase family.</text>
</comment>
<name>A0AAU8B773_9CAUD</name>
<accession>A0AAU8B773</accession>
<dbReference type="EC" id="2.1.1.37" evidence="1"/>
<dbReference type="SUPFAM" id="SSF53335">
    <property type="entry name" value="S-adenosyl-L-methionine-dependent methyltransferases"/>
    <property type="match status" value="1"/>
</dbReference>
<evidence type="ECO:0000256" key="3">
    <source>
        <dbReference type="ARBA" id="ARBA00022679"/>
    </source>
</evidence>
<dbReference type="Pfam" id="PF00145">
    <property type="entry name" value="DNA_methylase"/>
    <property type="match status" value="2"/>
</dbReference>
<dbReference type="GO" id="GO:0032259">
    <property type="term" value="P:methylation"/>
    <property type="evidence" value="ECO:0007669"/>
    <property type="project" value="UniProtKB-KW"/>
</dbReference>
<dbReference type="EMBL" id="PP511788">
    <property type="protein sequence ID" value="XCD07365.1"/>
    <property type="molecule type" value="Genomic_DNA"/>
</dbReference>
<dbReference type="GO" id="GO:0003677">
    <property type="term" value="F:DNA binding"/>
    <property type="evidence" value="ECO:0007669"/>
    <property type="project" value="TreeGrafter"/>
</dbReference>
<evidence type="ECO:0000256" key="4">
    <source>
        <dbReference type="ARBA" id="ARBA00022691"/>
    </source>
</evidence>
<evidence type="ECO:0000313" key="6">
    <source>
        <dbReference type="EMBL" id="XCD07365.1"/>
    </source>
</evidence>
<keyword evidence="4 5" id="KW-0949">S-adenosyl-L-methionine</keyword>
<dbReference type="GO" id="GO:0044027">
    <property type="term" value="P:negative regulation of gene expression via chromosomal CpG island methylation"/>
    <property type="evidence" value="ECO:0007669"/>
    <property type="project" value="TreeGrafter"/>
</dbReference>
<evidence type="ECO:0000256" key="5">
    <source>
        <dbReference type="PROSITE-ProRule" id="PRU01016"/>
    </source>
</evidence>
<dbReference type="PANTHER" id="PTHR10629:SF52">
    <property type="entry name" value="DNA (CYTOSINE-5)-METHYLTRANSFERASE 1"/>
    <property type="match status" value="1"/>
</dbReference>
<sequence length="578" mass="63222">MNRAQINLLTEKIVDSFAGGGGASTGIELATGRVVDVAINHDPDAILMHQTNHPHTTHYQASVWEVDPVEVCGGSPVGLLWASPDCKHFSKAKGGKPVDKRIRGLAWIVLRWAGTVRPRVIILENVEEFQTWGPVRRGRPVKSKAGQTFHKWVGQLEALGYVAEWRELVAADYGAPTTRKRFFLIARCDGRPIVWPEPTHAPADSQEVKAGAKKPWRSAAEIIDWTLPCPSIFATREEIKETYGLNAQRPLRPNTMRRVARGVDKFVIKAAKPFVVPMGYGERAGQAPRVHDIGAPVPTAVGALKHGVCKPYMVPLTMHNNENAAGTAITEPVNTITSSGAGGHQMLITPAMIQYHTEQTEQVRGQAVTDPIMTIDASNRYGIAAATLTKYYGSDQHGQGVAEPLHTITAKDREGVTMAHMVKMKGDNLGGRAMEPVQTITAGGSHHGLVVTQVEKAAPGADLKRWPQIRAALNEYCGYNLADDDVILFNIGGAWYFIADIGLRMLTPRELYRANGFPDDYKIERDYRGNIYGKTKQVARCGNAVPPPFATALVRANLPEWCGEEITTMAQFEKAVAV</sequence>
<dbReference type="PANTHER" id="PTHR10629">
    <property type="entry name" value="CYTOSINE-SPECIFIC METHYLTRANSFERASE"/>
    <property type="match status" value="1"/>
</dbReference>